<comment type="caution">
    <text evidence="1">The sequence shown here is derived from an EMBL/GenBank/DDBJ whole genome shotgun (WGS) entry which is preliminary data.</text>
</comment>
<dbReference type="Proteomes" id="UP000034600">
    <property type="component" value="Unassembled WGS sequence"/>
</dbReference>
<sequence length="53" mass="6161">MAPSQQTKTLTLDEVRAQVEEWEEIARNYENVPDSLARNLKEACAVIRAFLRR</sequence>
<evidence type="ECO:0000313" key="1">
    <source>
        <dbReference type="EMBL" id="KKU98522.1"/>
    </source>
</evidence>
<gene>
    <name evidence="1" type="ORF">UY32_C0025G0007</name>
</gene>
<reference evidence="1 2" key="1">
    <citation type="journal article" date="2015" name="Nature">
        <title>rRNA introns, odd ribosomes, and small enigmatic genomes across a large radiation of phyla.</title>
        <authorList>
            <person name="Brown C.T."/>
            <person name="Hug L.A."/>
            <person name="Thomas B.C."/>
            <person name="Sharon I."/>
            <person name="Castelle C.J."/>
            <person name="Singh A."/>
            <person name="Wilkins M.J."/>
            <person name="Williams K.H."/>
            <person name="Banfield J.F."/>
        </authorList>
    </citation>
    <scope>NUCLEOTIDE SEQUENCE [LARGE SCALE GENOMIC DNA]</scope>
</reference>
<evidence type="ECO:0000313" key="2">
    <source>
        <dbReference type="Proteomes" id="UP000034600"/>
    </source>
</evidence>
<protein>
    <submittedName>
        <fullName evidence="1">Uncharacterized protein</fullName>
    </submittedName>
</protein>
<name>A0A0G1UWI6_9BACT</name>
<organism evidence="1 2">
    <name type="scientific">Candidatus Jorgensenbacteria bacterium GW2011_GWC1_48_8</name>
    <dbReference type="NCBI Taxonomy" id="1618666"/>
    <lineage>
        <taxon>Bacteria</taxon>
        <taxon>Candidatus Joergenseniibacteriota</taxon>
    </lineage>
</organism>
<dbReference type="AlphaFoldDB" id="A0A0G1UWI6"/>
<accession>A0A0G1UWI6</accession>
<dbReference type="EMBL" id="LCPO01000025">
    <property type="protein sequence ID" value="KKU98522.1"/>
    <property type="molecule type" value="Genomic_DNA"/>
</dbReference>
<proteinExistence type="predicted"/>